<evidence type="ECO:0000313" key="2">
    <source>
        <dbReference type="Proteomes" id="UP000077342"/>
    </source>
</evidence>
<dbReference type="EMBL" id="LWCI01000100">
    <property type="protein sequence ID" value="KZS63057.1"/>
    <property type="molecule type" value="Genomic_DNA"/>
</dbReference>
<dbReference type="AlphaFoldDB" id="A0A164B2X9"/>
<proteinExistence type="predicted"/>
<protein>
    <submittedName>
        <fullName evidence="1">Uncharacterized protein</fullName>
    </submittedName>
</protein>
<reference evidence="2" key="1">
    <citation type="submission" date="2016-04" db="EMBL/GenBank/DDBJ databases">
        <authorList>
            <person name="Strapagiel D."/>
            <person name="Borowka P."/>
            <person name="Marciniak B."/>
            <person name="Bakula Z."/>
            <person name="Van Ingen J."/>
            <person name="Safianowska A."/>
            <person name="Dziadek J."/>
            <person name="Jagielski T."/>
        </authorList>
    </citation>
    <scope>NUCLEOTIDE SEQUENCE [LARGE SCALE GENOMIC DNA]</scope>
    <source>
        <strain evidence="2">1010001458</strain>
    </source>
</reference>
<name>A0A164B2X9_9MYCO</name>
<accession>A0A164B2X9</accession>
<comment type="caution">
    <text evidence="1">The sequence shown here is derived from an EMBL/GenBank/DDBJ whole genome shotgun (WGS) entry which is preliminary data.</text>
</comment>
<organism evidence="1 2">
    <name type="scientific">Mycobacterium ostraviense</name>
    <dbReference type="NCBI Taxonomy" id="2738409"/>
    <lineage>
        <taxon>Bacteria</taxon>
        <taxon>Bacillati</taxon>
        <taxon>Actinomycetota</taxon>
        <taxon>Actinomycetes</taxon>
        <taxon>Mycobacteriales</taxon>
        <taxon>Mycobacteriaceae</taxon>
        <taxon>Mycobacterium</taxon>
    </lineage>
</organism>
<dbReference type="RefSeq" id="WP_075510287.1">
    <property type="nucleotide sequence ID" value="NZ_LWCI01000100.1"/>
</dbReference>
<keyword evidence="2" id="KW-1185">Reference proteome</keyword>
<dbReference type="Proteomes" id="UP000077342">
    <property type="component" value="Unassembled WGS sequence"/>
</dbReference>
<gene>
    <name evidence="1" type="ORF">A4G28_04280</name>
</gene>
<evidence type="ECO:0000313" key="1">
    <source>
        <dbReference type="EMBL" id="KZS63057.1"/>
    </source>
</evidence>
<sequence length="65" mass="6692">MTAPESLEFQLRAERSANAYLHRVVTAQCVAIDELIEAMAAGQCTVLPTVAQLTSTGGVGQGGAS</sequence>